<keyword evidence="6 8" id="KW-1133">Transmembrane helix</keyword>
<evidence type="ECO:0000256" key="3">
    <source>
        <dbReference type="ARBA" id="ARBA00022475"/>
    </source>
</evidence>
<evidence type="ECO:0000256" key="7">
    <source>
        <dbReference type="ARBA" id="ARBA00023136"/>
    </source>
</evidence>
<name>A0A4R9C4B9_9FIRM</name>
<keyword evidence="3" id="KW-1003">Cell membrane</keyword>
<organism evidence="10 11">
    <name type="scientific">Helcococcus ovis</name>
    <dbReference type="NCBI Taxonomy" id="72026"/>
    <lineage>
        <taxon>Bacteria</taxon>
        <taxon>Bacillati</taxon>
        <taxon>Bacillota</taxon>
        <taxon>Tissierellia</taxon>
        <taxon>Tissierellales</taxon>
        <taxon>Peptoniphilaceae</taxon>
        <taxon>Helcococcus</taxon>
    </lineage>
</organism>
<dbReference type="CDD" id="cd06261">
    <property type="entry name" value="TM_PBP2"/>
    <property type="match status" value="2"/>
</dbReference>
<feature type="transmembrane region" description="Helical" evidence="8">
    <location>
        <begin position="295"/>
        <end position="317"/>
    </location>
</feature>
<dbReference type="InterPro" id="IPR035906">
    <property type="entry name" value="MetI-like_sf"/>
</dbReference>
<dbReference type="PANTHER" id="PTHR43357:SF3">
    <property type="entry name" value="FE(3+)-TRANSPORT SYSTEM PERMEASE PROTEIN FBPB 2"/>
    <property type="match status" value="1"/>
</dbReference>
<keyword evidence="4" id="KW-0997">Cell inner membrane</keyword>
<feature type="transmembrane region" description="Helical" evidence="8">
    <location>
        <begin position="411"/>
        <end position="427"/>
    </location>
</feature>
<evidence type="ECO:0000256" key="1">
    <source>
        <dbReference type="ARBA" id="ARBA00004429"/>
    </source>
</evidence>
<feature type="transmembrane region" description="Helical" evidence="8">
    <location>
        <begin position="63"/>
        <end position="86"/>
    </location>
</feature>
<dbReference type="Pfam" id="PF00528">
    <property type="entry name" value="BPD_transp_1"/>
    <property type="match status" value="2"/>
</dbReference>
<dbReference type="InterPro" id="IPR000515">
    <property type="entry name" value="MetI-like"/>
</dbReference>
<feature type="transmembrane region" description="Helical" evidence="8">
    <location>
        <begin position="193"/>
        <end position="215"/>
    </location>
</feature>
<feature type="transmembrane region" description="Helical" evidence="8">
    <location>
        <begin position="475"/>
        <end position="497"/>
    </location>
</feature>
<dbReference type="GO" id="GO:0005886">
    <property type="term" value="C:plasma membrane"/>
    <property type="evidence" value="ECO:0007669"/>
    <property type="project" value="UniProtKB-SubCell"/>
</dbReference>
<dbReference type="Proteomes" id="UP000297454">
    <property type="component" value="Unassembled WGS sequence"/>
</dbReference>
<evidence type="ECO:0000313" key="10">
    <source>
        <dbReference type="EMBL" id="TFF66831.1"/>
    </source>
</evidence>
<evidence type="ECO:0000256" key="2">
    <source>
        <dbReference type="ARBA" id="ARBA00022448"/>
    </source>
</evidence>
<dbReference type="GO" id="GO:0055085">
    <property type="term" value="P:transmembrane transport"/>
    <property type="evidence" value="ECO:0007669"/>
    <property type="project" value="InterPro"/>
</dbReference>
<proteinExistence type="inferred from homology"/>
<reference evidence="10 11" key="1">
    <citation type="submission" date="2019-01" db="EMBL/GenBank/DDBJ databases">
        <title>Draft Genome Sequences of Helcococcus ovis Strains Isolated from the Uterus and Vagina of Dairy Cows with Metritis.</title>
        <authorList>
            <person name="Cunha F."/>
            <person name="Jeon S.J."/>
            <person name="Kutzer P."/>
            <person name="Galvao K.N."/>
        </authorList>
    </citation>
    <scope>NUCLEOTIDE SEQUENCE [LARGE SCALE GENOMIC DNA]</scope>
    <source>
        <strain evidence="10 11">KG-37</strain>
    </source>
</reference>
<feature type="domain" description="ABC transmembrane type-1" evidence="9">
    <location>
        <begin position="348"/>
        <end position="538"/>
    </location>
</feature>
<dbReference type="GeneID" id="97031006"/>
<evidence type="ECO:0000256" key="5">
    <source>
        <dbReference type="ARBA" id="ARBA00022692"/>
    </source>
</evidence>
<dbReference type="AlphaFoldDB" id="A0A4R9C4B9"/>
<evidence type="ECO:0000256" key="4">
    <source>
        <dbReference type="ARBA" id="ARBA00022519"/>
    </source>
</evidence>
<keyword evidence="7 8" id="KW-0472">Membrane</keyword>
<protein>
    <submittedName>
        <fullName evidence="10">Iron ABC transporter permease</fullName>
    </submittedName>
</protein>
<feature type="transmembrane region" description="Helical" evidence="8">
    <location>
        <begin position="247"/>
        <end position="266"/>
    </location>
</feature>
<sequence length="549" mass="60267">MQTKGKSKSIWSVITIVLILLYVLFLIVPLFGLIKSSFYVEGQGFSLAYFKRFFGESYYSQTLINSLLVTIATTIACAIVAFPLAYFMTTVKIKGSSFIQILILISSMSPPFIGAYSWVLLLGRSGVITKSLRSIGVTGISIYGFHGILLVLTLQMVPLIYMYLMGAMKNIDKSLVEAAENLGMTGFKRIMKVFVPLLIPSILSASLLVFMRAFADFGTPMLIGEGYQTVPVMIYNQFVGEIGGDTAFAAAISVVVIIMAITIFLIQKYIAEKKAFSMSALHPIEAKKETGLKNIIAHLYVYFYVFVSIAPLLYVIYTSFRKTRGSIFVKGLSLDSYRNAFSRLGTSITSTFILAFIAIIIILIMGVLIAYVAVKRRNNMSQALDVLSMLPYIVPGSVMGISLLSTFSSKPLLLSGTATIMIIAFVIRRLPYTIRSSVTALYQISPSIEEAAENLGASPMKSFTKIILPMMRSGVISGAILSWIYILSELSTSILLYSPKTKTMTVSIYTEVLRGNYGNAAALATILIVLTVVSLMLFFKVSGKKEISM</sequence>
<feature type="transmembrane region" description="Helical" evidence="8">
    <location>
        <begin position="386"/>
        <end position="405"/>
    </location>
</feature>
<gene>
    <name evidence="10" type="ORF">EQF91_02585</name>
</gene>
<dbReference type="PANTHER" id="PTHR43357">
    <property type="entry name" value="INNER MEMBRANE ABC TRANSPORTER PERMEASE PROTEIN YDCV"/>
    <property type="match status" value="1"/>
</dbReference>
<evidence type="ECO:0000313" key="11">
    <source>
        <dbReference type="Proteomes" id="UP000297454"/>
    </source>
</evidence>
<evidence type="ECO:0000256" key="8">
    <source>
        <dbReference type="RuleBase" id="RU363032"/>
    </source>
</evidence>
<keyword evidence="2 8" id="KW-0813">Transport</keyword>
<keyword evidence="11" id="KW-1185">Reference proteome</keyword>
<accession>A0A4R9C4B9</accession>
<feature type="transmembrane region" description="Helical" evidence="8">
    <location>
        <begin position="140"/>
        <end position="164"/>
    </location>
</feature>
<dbReference type="RefSeq" id="WP_134710766.1">
    <property type="nucleotide sequence ID" value="NZ_CP119081.1"/>
</dbReference>
<keyword evidence="5 8" id="KW-0812">Transmembrane</keyword>
<comment type="similarity">
    <text evidence="8">Belongs to the binding-protein-dependent transport system permease family.</text>
</comment>
<comment type="subcellular location">
    <subcellularLocation>
        <location evidence="1">Cell inner membrane</location>
        <topology evidence="1">Multi-pass membrane protein</topology>
    </subcellularLocation>
    <subcellularLocation>
        <location evidence="8">Cell membrane</location>
        <topology evidence="8">Multi-pass membrane protein</topology>
    </subcellularLocation>
</comment>
<feature type="transmembrane region" description="Helical" evidence="8">
    <location>
        <begin position="12"/>
        <end position="34"/>
    </location>
</feature>
<dbReference type="EMBL" id="SCFR01000006">
    <property type="protein sequence ID" value="TFF66831.1"/>
    <property type="molecule type" value="Genomic_DNA"/>
</dbReference>
<dbReference type="PROSITE" id="PS50928">
    <property type="entry name" value="ABC_TM1"/>
    <property type="match status" value="2"/>
</dbReference>
<dbReference type="Gene3D" id="1.10.3720.10">
    <property type="entry name" value="MetI-like"/>
    <property type="match status" value="2"/>
</dbReference>
<comment type="caution">
    <text evidence="10">The sequence shown here is derived from an EMBL/GenBank/DDBJ whole genome shotgun (WGS) entry which is preliminary data.</text>
</comment>
<feature type="domain" description="ABC transmembrane type-1" evidence="9">
    <location>
        <begin position="63"/>
        <end position="267"/>
    </location>
</feature>
<feature type="transmembrane region" description="Helical" evidence="8">
    <location>
        <begin position="98"/>
        <end position="120"/>
    </location>
</feature>
<dbReference type="OrthoDB" id="57323at2"/>
<feature type="transmembrane region" description="Helical" evidence="8">
    <location>
        <begin position="517"/>
        <end position="539"/>
    </location>
</feature>
<dbReference type="SUPFAM" id="SSF161098">
    <property type="entry name" value="MetI-like"/>
    <property type="match status" value="2"/>
</dbReference>
<feature type="transmembrane region" description="Helical" evidence="8">
    <location>
        <begin position="352"/>
        <end position="374"/>
    </location>
</feature>
<evidence type="ECO:0000256" key="6">
    <source>
        <dbReference type="ARBA" id="ARBA00022989"/>
    </source>
</evidence>
<evidence type="ECO:0000259" key="9">
    <source>
        <dbReference type="PROSITE" id="PS50928"/>
    </source>
</evidence>